<organism evidence="2 3">
    <name type="scientific">Diceros bicornis minor</name>
    <name type="common">South-central black rhinoceros</name>
    <dbReference type="NCBI Taxonomy" id="77932"/>
    <lineage>
        <taxon>Eukaryota</taxon>
        <taxon>Metazoa</taxon>
        <taxon>Chordata</taxon>
        <taxon>Craniata</taxon>
        <taxon>Vertebrata</taxon>
        <taxon>Euteleostomi</taxon>
        <taxon>Mammalia</taxon>
        <taxon>Eutheria</taxon>
        <taxon>Laurasiatheria</taxon>
        <taxon>Perissodactyla</taxon>
        <taxon>Rhinocerotidae</taxon>
        <taxon>Diceros</taxon>
    </lineage>
</organism>
<protein>
    <recommendedName>
        <fullName evidence="1">KRAB domain-containing protein</fullName>
    </recommendedName>
</protein>
<evidence type="ECO:0000313" key="2">
    <source>
        <dbReference type="EMBL" id="KAF5929511.1"/>
    </source>
</evidence>
<dbReference type="AlphaFoldDB" id="A0A7J7FNH7"/>
<evidence type="ECO:0000259" key="1">
    <source>
        <dbReference type="PROSITE" id="PS50805"/>
    </source>
</evidence>
<dbReference type="PANTHER" id="PTHR23232">
    <property type="entry name" value="KRAB DOMAIN C2H2 ZINC FINGER"/>
    <property type="match status" value="1"/>
</dbReference>
<dbReference type="PROSITE" id="PS50805">
    <property type="entry name" value="KRAB"/>
    <property type="match status" value="1"/>
</dbReference>
<proteinExistence type="predicted"/>
<dbReference type="PANTHER" id="PTHR23232:SF157">
    <property type="entry name" value="ZINC FINGER PROTEIN 525"/>
    <property type="match status" value="1"/>
</dbReference>
<feature type="non-terminal residue" evidence="2">
    <location>
        <position position="1"/>
    </location>
</feature>
<dbReference type="InterPro" id="IPR001909">
    <property type="entry name" value="KRAB"/>
</dbReference>
<dbReference type="EMBL" id="JACDTQ010000092">
    <property type="protein sequence ID" value="KAF5929511.1"/>
    <property type="molecule type" value="Genomic_DNA"/>
</dbReference>
<feature type="domain" description="KRAB" evidence="1">
    <location>
        <begin position="16"/>
        <end position="89"/>
    </location>
</feature>
<comment type="caution">
    <text evidence="2">The sequence shown here is derived from an EMBL/GenBank/DDBJ whole genome shotgun (WGS) entry which is preliminary data.</text>
</comment>
<dbReference type="InterPro" id="IPR050169">
    <property type="entry name" value="Krueppel_C2H2_ZnF"/>
</dbReference>
<gene>
    <name evidence="2" type="ORF">HPG69_007264</name>
</gene>
<dbReference type="SUPFAM" id="SSF109640">
    <property type="entry name" value="KRAB domain (Kruppel-associated box)"/>
    <property type="match status" value="1"/>
</dbReference>
<dbReference type="InterPro" id="IPR036051">
    <property type="entry name" value="KRAB_dom_sf"/>
</dbReference>
<accession>A0A7J7FNH7</accession>
<dbReference type="GO" id="GO:0006355">
    <property type="term" value="P:regulation of DNA-templated transcription"/>
    <property type="evidence" value="ECO:0007669"/>
    <property type="project" value="InterPro"/>
</dbReference>
<sequence>IPMTTDALVDCTQGCVTFEDVAIDFSQEEWRLLDEAQRRLYHDTMLENFALIASLVCWHGTENEEIPFEQSVSIEAFSQVRTPKPGPATQKTHPCEKCVPILKDILHLADLLGQKPYLVGACADLHQLQKRSSAEKRDVDRASFVKSCIFHVSGNPFACRKIRKEFLVMLGLLQHQDIPNRTSNIFLPNITVMALCNIFSLLTLSQHTETHKINSKAPVGVYLKSNKMFIISQL</sequence>
<dbReference type="SMART" id="SM00349">
    <property type="entry name" value="KRAB"/>
    <property type="match status" value="1"/>
</dbReference>
<dbReference type="Proteomes" id="UP000551758">
    <property type="component" value="Unassembled WGS sequence"/>
</dbReference>
<reference evidence="2 3" key="1">
    <citation type="journal article" date="2020" name="Mol. Biol. Evol.">
        <title>Interspecific Gene Flow and the Evolution of Specialization in Black and White Rhinoceros.</title>
        <authorList>
            <person name="Moodley Y."/>
            <person name="Westbury M.V."/>
            <person name="Russo I.M."/>
            <person name="Gopalakrishnan S."/>
            <person name="Rakotoarivelo A."/>
            <person name="Olsen R.A."/>
            <person name="Prost S."/>
            <person name="Tunstall T."/>
            <person name="Ryder O.A."/>
            <person name="Dalen L."/>
            <person name="Bruford M.W."/>
        </authorList>
    </citation>
    <scope>NUCLEOTIDE SEQUENCE [LARGE SCALE GENOMIC DNA]</scope>
    <source>
        <strain evidence="2">SBR-YM</strain>
        <tissue evidence="2">Skin</tissue>
    </source>
</reference>
<dbReference type="Pfam" id="PF01352">
    <property type="entry name" value="KRAB"/>
    <property type="match status" value="1"/>
</dbReference>
<keyword evidence="3" id="KW-1185">Reference proteome</keyword>
<dbReference type="Gene3D" id="6.10.140.140">
    <property type="match status" value="1"/>
</dbReference>
<name>A0A7J7FNH7_DICBM</name>
<dbReference type="CDD" id="cd07765">
    <property type="entry name" value="KRAB_A-box"/>
    <property type="match status" value="1"/>
</dbReference>
<evidence type="ECO:0000313" key="3">
    <source>
        <dbReference type="Proteomes" id="UP000551758"/>
    </source>
</evidence>